<evidence type="ECO:0000313" key="3">
    <source>
        <dbReference type="EMBL" id="KAJ8315991.1"/>
    </source>
</evidence>
<evidence type="ECO:0000259" key="2">
    <source>
        <dbReference type="PROSITE" id="PS50234"/>
    </source>
</evidence>
<dbReference type="SMART" id="SM00327">
    <property type="entry name" value="VWA"/>
    <property type="match status" value="1"/>
</dbReference>
<reference evidence="3 4" key="1">
    <citation type="submission" date="2022-12" db="EMBL/GenBank/DDBJ databases">
        <title>Chromosome-level genome of Tegillarca granosa.</title>
        <authorList>
            <person name="Kim J."/>
        </authorList>
    </citation>
    <scope>NUCLEOTIDE SEQUENCE [LARGE SCALE GENOMIC DNA]</scope>
    <source>
        <strain evidence="3">Teg-2019</strain>
        <tissue evidence="3">Adductor muscle</tissue>
    </source>
</reference>
<comment type="caution">
    <text evidence="3">The sequence shown here is derived from an EMBL/GenBank/DDBJ whole genome shotgun (WGS) entry which is preliminary data.</text>
</comment>
<dbReference type="PANTHER" id="PTHR45737">
    <property type="entry name" value="VON WILLEBRAND FACTOR A DOMAIN-CONTAINING PROTEIN 5A"/>
    <property type="match status" value="1"/>
</dbReference>
<feature type="domain" description="VWFA" evidence="2">
    <location>
        <begin position="1"/>
        <end position="166"/>
    </location>
</feature>
<keyword evidence="4" id="KW-1185">Reference proteome</keyword>
<feature type="compositionally biased region" description="Polar residues" evidence="1">
    <location>
        <begin position="392"/>
        <end position="402"/>
    </location>
</feature>
<feature type="compositionally biased region" description="Pro residues" evidence="1">
    <location>
        <begin position="514"/>
        <end position="523"/>
    </location>
</feature>
<protein>
    <recommendedName>
        <fullName evidence="2">VWFA domain-containing protein</fullName>
    </recommendedName>
</protein>
<feature type="region of interest" description="Disordered" evidence="1">
    <location>
        <begin position="327"/>
        <end position="430"/>
    </location>
</feature>
<feature type="region of interest" description="Disordered" evidence="1">
    <location>
        <begin position="445"/>
        <end position="526"/>
    </location>
</feature>
<organism evidence="3 4">
    <name type="scientific">Tegillarca granosa</name>
    <name type="common">Malaysian cockle</name>
    <name type="synonym">Anadara granosa</name>
    <dbReference type="NCBI Taxonomy" id="220873"/>
    <lineage>
        <taxon>Eukaryota</taxon>
        <taxon>Metazoa</taxon>
        <taxon>Spiralia</taxon>
        <taxon>Lophotrochozoa</taxon>
        <taxon>Mollusca</taxon>
        <taxon>Bivalvia</taxon>
        <taxon>Autobranchia</taxon>
        <taxon>Pteriomorphia</taxon>
        <taxon>Arcoida</taxon>
        <taxon>Arcoidea</taxon>
        <taxon>Arcidae</taxon>
        <taxon>Tegillarca</taxon>
    </lineage>
</organism>
<dbReference type="PROSITE" id="PS50234">
    <property type="entry name" value="VWFA"/>
    <property type="match status" value="1"/>
</dbReference>
<dbReference type="PANTHER" id="PTHR45737:SF6">
    <property type="entry name" value="VON WILLEBRAND FACTOR A DOMAIN-CONTAINING PROTEIN 5A"/>
    <property type="match status" value="1"/>
</dbReference>
<feature type="compositionally biased region" description="Acidic residues" evidence="1">
    <location>
        <begin position="327"/>
        <end position="347"/>
    </location>
</feature>
<proteinExistence type="predicted"/>
<feature type="compositionally biased region" description="Pro residues" evidence="1">
    <location>
        <begin position="452"/>
        <end position="462"/>
    </location>
</feature>
<evidence type="ECO:0000313" key="4">
    <source>
        <dbReference type="Proteomes" id="UP001217089"/>
    </source>
</evidence>
<dbReference type="InterPro" id="IPR036465">
    <property type="entry name" value="vWFA_dom_sf"/>
</dbReference>
<gene>
    <name evidence="3" type="ORF">KUTeg_006005</name>
</gene>
<sequence>MCNNRSGSMGGSRMKKAAETLLLLIKSLPANSLFNIIGFGTTFEPLFEKSKIYDADSLRMAKSYQSKIDASMGGTEILQPLKFVYSKKVKSTYCRQIFLLTDGEVANTRDVIALVKSNSRNTRVFSFGMGSGASSTLTENVAAVSGGKATFVKDSERLQAKVISVMKCAMQPCVTDVALQWQLPKGVETIDLPKEPPAIFKGEKLVLYALIKGKTRRLEDSASSLILRGLIGSDKLYYKLDFNIKQKDINVNLPIHRLVAKAQIKDLENKECTIMYSKPMYKDLIILLSTSANIVSKYTAFVGVDKRKSDKTKDLFWLLNQARQESFDDPCSEEDSDDWEDDSDDNDLLSKNRRLRPPYRPIDYASKPTSGRHVSMPPPPPPPNRYQAYGMSLSSSLTQANSKGLKMKTGESLHQVAPPSQPPGSRAQMPLRTVHGIKAQREDISGMEQPTPSQPLPPPPSQPNSIPKTFYQAAQPPPPPPPPNSLPRTFYQAAPTPPPPPQSNNTQRTFYQAVPPPPPPPPQGSLIAPPHHILEKRMMLLIDKQEFDGSWKFDDEILNILHFSAEEIKKACKTENIDVWMTALAVAWLRVYQANKEEEWELLEQKAVSWIISQIADGETTENIIDYAVKYLKNSDNTYG</sequence>
<dbReference type="SUPFAM" id="SSF53300">
    <property type="entry name" value="vWA-like"/>
    <property type="match status" value="1"/>
</dbReference>
<dbReference type="Proteomes" id="UP001217089">
    <property type="component" value="Unassembled WGS sequence"/>
</dbReference>
<dbReference type="Pfam" id="PF13768">
    <property type="entry name" value="VWA_3"/>
    <property type="match status" value="1"/>
</dbReference>
<evidence type="ECO:0000256" key="1">
    <source>
        <dbReference type="SAM" id="MobiDB-lite"/>
    </source>
</evidence>
<name>A0ABQ9FH62_TEGGR</name>
<dbReference type="Gene3D" id="3.40.50.410">
    <property type="entry name" value="von Willebrand factor, type A domain"/>
    <property type="match status" value="1"/>
</dbReference>
<dbReference type="EMBL" id="JARBDR010000328">
    <property type="protein sequence ID" value="KAJ8315991.1"/>
    <property type="molecule type" value="Genomic_DNA"/>
</dbReference>
<dbReference type="InterPro" id="IPR002035">
    <property type="entry name" value="VWF_A"/>
</dbReference>
<accession>A0ABQ9FH62</accession>
<feature type="compositionally biased region" description="Pro residues" evidence="1">
    <location>
        <begin position="475"/>
        <end position="485"/>
    </location>
</feature>